<dbReference type="EMBL" id="HBUF01600954">
    <property type="protein sequence ID" value="CAG6776118.1"/>
    <property type="molecule type" value="Transcribed_RNA"/>
</dbReference>
<protein>
    <submittedName>
        <fullName evidence="1">Uncharacterized protein</fullName>
    </submittedName>
</protein>
<accession>A0A8D9F4J6</accession>
<reference evidence="1" key="1">
    <citation type="submission" date="2021-05" db="EMBL/GenBank/DDBJ databases">
        <authorList>
            <person name="Alioto T."/>
            <person name="Alioto T."/>
            <person name="Gomez Garrido J."/>
        </authorList>
    </citation>
    <scope>NUCLEOTIDE SEQUENCE</scope>
</reference>
<name>A0A8D9F4J6_9HEMI</name>
<sequence length="119" mass="13683">MTTSFSVAKVPQGVNPTELQRNMTTALSVKDKKRTTFGVQLEAKRNMRVARNWQTLMNNCQLDCSKFQTLQVDLRWKKLATLVSKIWCLKTSCCWTPETLFSSGWEGKLIVKKSRNQPI</sequence>
<dbReference type="AlphaFoldDB" id="A0A8D9F4J6"/>
<evidence type="ECO:0000313" key="1">
    <source>
        <dbReference type="EMBL" id="CAG6776114.1"/>
    </source>
</evidence>
<organism evidence="1">
    <name type="scientific">Cacopsylla melanoneura</name>
    <dbReference type="NCBI Taxonomy" id="428564"/>
    <lineage>
        <taxon>Eukaryota</taxon>
        <taxon>Metazoa</taxon>
        <taxon>Ecdysozoa</taxon>
        <taxon>Arthropoda</taxon>
        <taxon>Hexapoda</taxon>
        <taxon>Insecta</taxon>
        <taxon>Pterygota</taxon>
        <taxon>Neoptera</taxon>
        <taxon>Paraneoptera</taxon>
        <taxon>Hemiptera</taxon>
        <taxon>Sternorrhyncha</taxon>
        <taxon>Psylloidea</taxon>
        <taxon>Psyllidae</taxon>
        <taxon>Psyllinae</taxon>
        <taxon>Cacopsylla</taxon>
    </lineage>
</organism>
<proteinExistence type="predicted"/>
<dbReference type="EMBL" id="HBUF01600952">
    <property type="protein sequence ID" value="CAG6776114.1"/>
    <property type="molecule type" value="Transcribed_RNA"/>
</dbReference>